<dbReference type="AlphaFoldDB" id="A0A4Q7WMI1"/>
<proteinExistence type="predicted"/>
<reference evidence="1 2" key="1">
    <citation type="journal article" date="2015" name="Stand. Genomic Sci.">
        <title>Genomic Encyclopedia of Bacterial and Archaeal Type Strains, Phase III: the genomes of soil and plant-associated and newly described type strains.</title>
        <authorList>
            <person name="Whitman W.B."/>
            <person name="Woyke T."/>
            <person name="Klenk H.P."/>
            <person name="Zhou Y."/>
            <person name="Lilburn T.G."/>
            <person name="Beck B.J."/>
            <person name="De Vos P."/>
            <person name="Vandamme P."/>
            <person name="Eisen J.A."/>
            <person name="Garrity G."/>
            <person name="Hugenholtz P."/>
            <person name="Kyrpides N.C."/>
        </authorList>
    </citation>
    <scope>NUCLEOTIDE SEQUENCE [LARGE SCALE GENOMIC DNA]</scope>
    <source>
        <strain evidence="1 2">VKM Ac-2540</strain>
    </source>
</reference>
<sequence length="117" mass="13545">MTTLRQEIDRWEADLENIASTSQSDDWFLEEQRLTEALHTLTAFRGRIIPALVAQEPHDGILVDEIEHLLDHLQDLRDDLYRTVHPPNSYREVAETLGALRALSRVAVRFERALEDV</sequence>
<organism evidence="1 2">
    <name type="scientific">Kribbella rubisoli</name>
    <dbReference type="NCBI Taxonomy" id="3075929"/>
    <lineage>
        <taxon>Bacteria</taxon>
        <taxon>Bacillati</taxon>
        <taxon>Actinomycetota</taxon>
        <taxon>Actinomycetes</taxon>
        <taxon>Propionibacteriales</taxon>
        <taxon>Kribbellaceae</taxon>
        <taxon>Kribbella</taxon>
    </lineage>
</organism>
<dbReference type="Proteomes" id="UP000292027">
    <property type="component" value="Unassembled WGS sequence"/>
</dbReference>
<protein>
    <submittedName>
        <fullName evidence="1">Uncharacterized protein</fullName>
    </submittedName>
</protein>
<comment type="caution">
    <text evidence="1">The sequence shown here is derived from an EMBL/GenBank/DDBJ whole genome shotgun (WGS) entry which is preliminary data.</text>
</comment>
<name>A0A4Q7WMI1_9ACTN</name>
<evidence type="ECO:0000313" key="2">
    <source>
        <dbReference type="Proteomes" id="UP000292027"/>
    </source>
</evidence>
<accession>A0A4Q7WMI1</accession>
<keyword evidence="2" id="KW-1185">Reference proteome</keyword>
<evidence type="ECO:0000313" key="1">
    <source>
        <dbReference type="EMBL" id="RZU11302.1"/>
    </source>
</evidence>
<gene>
    <name evidence="1" type="ORF">EV645_6464</name>
</gene>
<dbReference type="RefSeq" id="WP_130447758.1">
    <property type="nucleotide sequence ID" value="NZ_SHKR01000015.1"/>
</dbReference>
<dbReference type="OrthoDB" id="3828580at2"/>
<dbReference type="EMBL" id="SHKR01000015">
    <property type="protein sequence ID" value="RZU11302.1"/>
    <property type="molecule type" value="Genomic_DNA"/>
</dbReference>